<comment type="subcellular location">
    <molecule>Phosphatidylserine decarboxylase 1 alpha chain</molecule>
    <subcellularLocation>
        <location evidence="12">Mitochondrion inner membrane</location>
        <topology evidence="12">Peripheral membrane protein</topology>
        <orientation evidence="12">Intermembrane side</orientation>
    </subcellularLocation>
    <text evidence="12">Anchored to the mitochondrial inner membrane through its interaction with the integral membrane beta chain.</text>
</comment>
<comment type="pathway">
    <text evidence="12">Phospholipid metabolism; phosphatidylethanolamine biosynthesis; phosphatidylethanolamine from CDP-diacylglycerol: step 2/2.</text>
</comment>
<feature type="transmembrane region" description="Helical" evidence="13">
    <location>
        <begin position="56"/>
        <end position="76"/>
    </location>
</feature>
<evidence type="ECO:0000256" key="7">
    <source>
        <dbReference type="ARBA" id="ARBA00023136"/>
    </source>
</evidence>
<feature type="topological domain" description="Mitochondrial matrix" evidence="12">
    <location>
        <begin position="1"/>
        <end position="20"/>
    </location>
</feature>
<dbReference type="InterPro" id="IPR046341">
    <property type="entry name" value="SET_dom_sf"/>
</dbReference>
<comment type="catalytic activity">
    <reaction evidence="12">
        <text>a 1,2-diacyl-sn-glycero-3-phospho-L-serine + H(+) = a 1,2-diacyl-sn-glycero-3-phosphoethanolamine + CO2</text>
        <dbReference type="Rhea" id="RHEA:20828"/>
        <dbReference type="ChEBI" id="CHEBI:15378"/>
        <dbReference type="ChEBI" id="CHEBI:16526"/>
        <dbReference type="ChEBI" id="CHEBI:57262"/>
        <dbReference type="ChEBI" id="CHEBI:64612"/>
        <dbReference type="EC" id="4.1.1.65"/>
    </reaction>
</comment>
<feature type="modified residue" description="Pyruvic acid (Ser); by autocatalysis" evidence="12">
    <location>
        <position position="313"/>
    </location>
</feature>
<evidence type="ECO:0000256" key="13">
    <source>
        <dbReference type="SAM" id="Phobius"/>
    </source>
</evidence>
<comment type="subcellular location">
    <molecule>Phosphatidylserine decarboxylase 1 beta chain</molecule>
    <subcellularLocation>
        <location evidence="12">Mitochondrion inner membrane</location>
        <topology evidence="12">Single-pass membrane protein</topology>
        <orientation evidence="12">Intermembrane side</orientation>
    </subcellularLocation>
</comment>
<comment type="pathway">
    <text evidence="1">Lipid metabolism.</text>
</comment>
<dbReference type="NCBIfam" id="TIGR00163">
    <property type="entry name" value="PS_decarb"/>
    <property type="match status" value="1"/>
</dbReference>
<dbReference type="PANTHER" id="PTHR10067">
    <property type="entry name" value="PHOSPHATIDYLSERINE DECARBOXYLASE"/>
    <property type="match status" value="1"/>
</dbReference>
<feature type="active site" description="Charge relay system; for autoendoproteolytic cleavage activity" evidence="12">
    <location>
        <position position="207"/>
    </location>
</feature>
<keyword evidence="6 12" id="KW-0443">Lipid metabolism</keyword>
<keyword evidence="7 12" id="KW-0472">Membrane</keyword>
<comment type="function">
    <text evidence="12">Catalyzes the formation of phosphatidylethanolamine (PtdEtn) from phosphatidylserine (PtdSer). Plays a central role in phospholipid metabolism and in the interorganelle trafficking of phosphatidylserine.</text>
</comment>
<evidence type="ECO:0000256" key="5">
    <source>
        <dbReference type="ARBA" id="ARBA00022989"/>
    </source>
</evidence>
<sequence length="545" mass="59937">MSSEAGGKTHGQQHHAAWSKYAIPPAVGIAWLAVLQYRHMMRRNEAQPGVRVEGPFWIYLYAMLPFRAISRAWGWMNDLTVPEFLRGPLYRTYSSIFGCNLDEMRQENLLEYRNLAEFFYRELKPGARPIAGPERAALVSPADGKVLHFGKVESDGSIEQVKGLTYSVNALLGPSEVSGGAAAVPAPGNSLFQAVIYLAPGDYHRFHSPADWRVGTVRHFAAELFSVSPMLARVLNHLFVLNERVVMLGRWKHGFFSMIPVGATNVGSIRINMCPDLATNLPESELPLGVYDHAVAPQDVARGAEMGGFRLGSTVVLVFEAPSSFEFAIAEGQKLRVGEPLGRWPVAEFPSVNMHSTAVPTADSVKLPAAYTHPFDVSKPHFPSRLRVEFGSADFSSKLVVAAAVAQGEAIAPIRGTTQAAKAWTSVQIAKDTHIELNSELVYMNHSCNPSAIIDTANMQVVATRALRPGDEVTFFYPSTEWDMSQPFVCWCGAERCLRRIRGARYIPRAEFGDLYLAPHILDLIAEREASGVTDEQLRAADAAQ</sequence>
<evidence type="ECO:0000256" key="3">
    <source>
        <dbReference type="ARBA" id="ARBA00022692"/>
    </source>
</evidence>
<dbReference type="HAMAP" id="MF_03208">
    <property type="entry name" value="PS_decarb_PSD_B_type1_euk"/>
    <property type="match status" value="1"/>
</dbReference>
<feature type="active site" description="Charge relay system; for autoendoproteolytic cleavage activity" evidence="12">
    <location>
        <position position="143"/>
    </location>
</feature>
<dbReference type="SUPFAM" id="SSF82199">
    <property type="entry name" value="SET domain"/>
    <property type="match status" value="1"/>
</dbReference>
<keyword evidence="12" id="KW-0865">Zymogen</keyword>
<accession>A0ABR4MXT7</accession>
<protein>
    <recommendedName>
        <fullName evidence="12">Phosphatidylserine decarboxylase proenzyme 1, mitochondrial</fullName>
        <ecNumber evidence="12">4.1.1.65</ecNumber>
    </recommendedName>
    <component>
        <recommendedName>
            <fullName evidence="12">Phosphatidylserine decarboxylase 1 beta chain</fullName>
        </recommendedName>
    </component>
    <component>
        <recommendedName>
            <fullName evidence="12">Phosphatidylserine decarboxylase 1 alpha chain</fullName>
        </recommendedName>
    </component>
</protein>
<keyword evidence="11 12" id="KW-0670">Pyruvate</keyword>
<evidence type="ECO:0000256" key="11">
    <source>
        <dbReference type="ARBA" id="ARBA00023317"/>
    </source>
</evidence>
<comment type="subunit">
    <text evidence="12">Heterodimer of a large membrane-associated beta subunit and a small pyruvoyl-containing alpha subunit.</text>
</comment>
<keyword evidence="3 12" id="KW-0812">Transmembrane</keyword>
<evidence type="ECO:0000256" key="9">
    <source>
        <dbReference type="ARBA" id="ARBA00023239"/>
    </source>
</evidence>
<evidence type="ECO:0000256" key="8">
    <source>
        <dbReference type="ARBA" id="ARBA00023209"/>
    </source>
</evidence>
<feature type="active site" description="Charge relay system; for autoendoproteolytic cleavage activity" evidence="12">
    <location>
        <position position="313"/>
    </location>
</feature>
<evidence type="ECO:0000259" key="14">
    <source>
        <dbReference type="Pfam" id="PF00856"/>
    </source>
</evidence>
<dbReference type="EC" id="4.1.1.65" evidence="12"/>
<reference evidence="15 16" key="1">
    <citation type="submission" date="2023-09" db="EMBL/GenBank/DDBJ databases">
        <title>Pangenome analysis of Batrachochytrium dendrobatidis and related Chytrids.</title>
        <authorList>
            <person name="Yacoub M.N."/>
            <person name="Stajich J.E."/>
            <person name="James T.Y."/>
        </authorList>
    </citation>
    <scope>NUCLEOTIDE SEQUENCE [LARGE SCALE GENOMIC DNA]</scope>
    <source>
        <strain evidence="15 16">JEL0888</strain>
    </source>
</reference>
<evidence type="ECO:0000256" key="12">
    <source>
        <dbReference type="HAMAP-Rule" id="MF_03208"/>
    </source>
</evidence>
<dbReference type="EMBL" id="JADGIZ020000076">
    <property type="protein sequence ID" value="KAL2912117.1"/>
    <property type="molecule type" value="Genomic_DNA"/>
</dbReference>
<evidence type="ECO:0000313" key="15">
    <source>
        <dbReference type="EMBL" id="KAL2912117.1"/>
    </source>
</evidence>
<dbReference type="GO" id="GO:0004609">
    <property type="term" value="F:phosphatidylserine decarboxylase activity"/>
    <property type="evidence" value="ECO:0007669"/>
    <property type="project" value="UniProtKB-EC"/>
</dbReference>
<dbReference type="InterPro" id="IPR003817">
    <property type="entry name" value="PS_Dcarbxylase"/>
</dbReference>
<feature type="site" description="Cleavage (non-hydrolytic); by autocatalysis" evidence="12">
    <location>
        <begin position="312"/>
        <end position="313"/>
    </location>
</feature>
<evidence type="ECO:0000256" key="1">
    <source>
        <dbReference type="ARBA" id="ARBA00005189"/>
    </source>
</evidence>
<keyword evidence="9 12" id="KW-0456">Lyase</keyword>
<feature type="active site" description="Schiff-base intermediate with substrate; via pyruvic acid; for decarboxylase activity" evidence="12">
    <location>
        <position position="313"/>
    </location>
</feature>
<evidence type="ECO:0000313" key="16">
    <source>
        <dbReference type="Proteomes" id="UP001527925"/>
    </source>
</evidence>
<dbReference type="InterPro" id="IPR001214">
    <property type="entry name" value="SET_dom"/>
</dbReference>
<evidence type="ECO:0000256" key="4">
    <source>
        <dbReference type="ARBA" id="ARBA00022793"/>
    </source>
</evidence>
<proteinExistence type="inferred from homology"/>
<evidence type="ECO:0000256" key="2">
    <source>
        <dbReference type="ARBA" id="ARBA00022516"/>
    </source>
</evidence>
<dbReference type="Pfam" id="PF00856">
    <property type="entry name" value="SET"/>
    <property type="match status" value="1"/>
</dbReference>
<keyword evidence="2 12" id="KW-0444">Lipid biosynthesis</keyword>
<feature type="chain" id="PRO_5044907055" description="Phosphatidylserine decarboxylase 1 beta chain" evidence="12">
    <location>
        <begin position="1"/>
        <end position="312"/>
    </location>
</feature>
<dbReference type="Proteomes" id="UP001527925">
    <property type="component" value="Unassembled WGS sequence"/>
</dbReference>
<keyword evidence="10 12" id="KW-1208">Phospholipid metabolism</keyword>
<feature type="domain" description="SET" evidence="14">
    <location>
        <begin position="439"/>
        <end position="477"/>
    </location>
</feature>
<evidence type="ECO:0000256" key="6">
    <source>
        <dbReference type="ARBA" id="ARBA00023098"/>
    </source>
</evidence>
<dbReference type="Gene3D" id="2.170.270.10">
    <property type="entry name" value="SET domain"/>
    <property type="match status" value="1"/>
</dbReference>
<dbReference type="PANTHER" id="PTHR10067:SF6">
    <property type="entry name" value="PHOSPHATIDYLSERINE DECARBOXYLASE PROENZYME, MITOCHONDRIAL"/>
    <property type="match status" value="1"/>
</dbReference>
<keyword evidence="12" id="KW-0999">Mitochondrion inner membrane</keyword>
<dbReference type="InterPro" id="IPR033661">
    <property type="entry name" value="PSD_type1_euk"/>
</dbReference>
<keyword evidence="5 12" id="KW-1133">Transmembrane helix</keyword>
<keyword evidence="8 12" id="KW-0594">Phospholipid biosynthesis</keyword>
<name>A0ABR4MXT7_9FUNG</name>
<dbReference type="InterPro" id="IPR033177">
    <property type="entry name" value="PSD-B"/>
</dbReference>
<keyword evidence="12" id="KW-0496">Mitochondrion</keyword>
<comment type="cofactor">
    <cofactor evidence="12">
        <name>pyruvate</name>
        <dbReference type="ChEBI" id="CHEBI:15361"/>
    </cofactor>
    <text evidence="12">Binds 1 pyruvoyl group covalently per subunit.</text>
</comment>
<feature type="topological domain" description="Mitochondrial intermembrane" evidence="12">
    <location>
        <begin position="40"/>
        <end position="545"/>
    </location>
</feature>
<organism evidence="15 16">
    <name type="scientific">Polyrhizophydium stewartii</name>
    <dbReference type="NCBI Taxonomy" id="2732419"/>
    <lineage>
        <taxon>Eukaryota</taxon>
        <taxon>Fungi</taxon>
        <taxon>Fungi incertae sedis</taxon>
        <taxon>Chytridiomycota</taxon>
        <taxon>Chytridiomycota incertae sedis</taxon>
        <taxon>Chytridiomycetes</taxon>
        <taxon>Rhizophydiales</taxon>
        <taxon>Rhizophydiales incertae sedis</taxon>
        <taxon>Polyrhizophydium</taxon>
    </lineage>
</organism>
<evidence type="ECO:0000256" key="10">
    <source>
        <dbReference type="ARBA" id="ARBA00023264"/>
    </source>
</evidence>
<feature type="chain" id="PRO_5044907056" description="Phosphatidylserine decarboxylase 1 alpha chain" evidence="12">
    <location>
        <begin position="313"/>
        <end position="545"/>
    </location>
</feature>
<keyword evidence="16" id="KW-1185">Reference proteome</keyword>
<comment type="similarity">
    <text evidence="12">Belongs to the phosphatidylserine decarboxylase family. PSD-B subfamily. Eukaryotic type I sub-subfamily.</text>
</comment>
<dbReference type="CDD" id="cd08161">
    <property type="entry name" value="SET"/>
    <property type="match status" value="1"/>
</dbReference>
<comment type="PTM">
    <text evidence="12">Is synthesized initially as an inactive proenzyme. Formation of the active enzyme involves a self-maturation process in which the active site pyruvoyl group is generated from an internal serine residue via an autocatalytic post-translational modification. Two non-identical subunits are generated from the proenzyme in this reaction, and the pyruvate is formed at the N-terminus of the alpha chain, which is derived from the carboxyl end of the proenzyme. The autoendoproteolytic cleavage occurs by a canonical serine protease mechanism, in which the side chain hydroxyl group of the serine supplies its oxygen atom to form the C-terminus of the beta chain, while the remainder of the serine residue undergoes an oxidative deamination to produce ammonia and the pyruvoyl prosthetic group on the alpha chain. During this reaction, the Ser that is part of the protease active site of the proenzyme becomes the pyruvoyl prosthetic group, which constitutes an essential element of the active site of the mature decarboxylase.</text>
</comment>
<keyword evidence="4 12" id="KW-0210">Decarboxylase</keyword>
<dbReference type="Pfam" id="PF02666">
    <property type="entry name" value="PS_Dcarbxylase"/>
    <property type="match status" value="1"/>
</dbReference>
<feature type="transmembrane region" description="Helical" evidence="13">
    <location>
        <begin position="18"/>
        <end position="35"/>
    </location>
</feature>
<gene>
    <name evidence="12 15" type="primary">PSD1</name>
    <name evidence="15" type="ORF">HK105_208393</name>
</gene>
<comment type="caution">
    <text evidence="15">The sequence shown here is derived from an EMBL/GenBank/DDBJ whole genome shotgun (WGS) entry which is preliminary data.</text>
</comment>